<dbReference type="InterPro" id="IPR048304">
    <property type="entry name" value="UbiD_Rift_dom"/>
</dbReference>
<dbReference type="PANTHER" id="PTHR30108:SF17">
    <property type="entry name" value="FERULIC ACID DECARBOXYLASE 1"/>
    <property type="match status" value="1"/>
</dbReference>
<dbReference type="GO" id="GO:0006744">
    <property type="term" value="P:ubiquinone biosynthetic process"/>
    <property type="evidence" value="ECO:0007669"/>
    <property type="project" value="TreeGrafter"/>
</dbReference>
<evidence type="ECO:0000313" key="5">
    <source>
        <dbReference type="EMBL" id="EAV41868.1"/>
    </source>
</evidence>
<dbReference type="InterPro" id="IPR002830">
    <property type="entry name" value="UbiD"/>
</dbReference>
<dbReference type="GO" id="GO:0008694">
    <property type="term" value="F:4-hydroxy-3-polyprenylbenzoate decarboxylase activity"/>
    <property type="evidence" value="ECO:0007669"/>
    <property type="project" value="TreeGrafter"/>
</dbReference>
<proteinExistence type="inferred from homology"/>
<protein>
    <recommendedName>
        <fullName evidence="7">3-octaprenyl-4-hydroxybenzoate decarboxylase</fullName>
    </recommendedName>
</protein>
<dbReference type="EMBL" id="AAUW01000018">
    <property type="protein sequence ID" value="EAV41868.1"/>
    <property type="molecule type" value="Genomic_DNA"/>
</dbReference>
<evidence type="ECO:0000256" key="1">
    <source>
        <dbReference type="ARBA" id="ARBA00010021"/>
    </source>
</evidence>
<feature type="domain" description="3-octaprenyl-4-hydroxybenzoate carboxy-lyase-like C-terminal" evidence="4">
    <location>
        <begin position="369"/>
        <end position="493"/>
    </location>
</feature>
<feature type="domain" description="3-octaprenyl-4-hydroxybenzoate carboxy-lyase-like N-terminal" evidence="3">
    <location>
        <begin position="51"/>
        <end position="126"/>
    </location>
</feature>
<comment type="caution">
    <text evidence="5">The sequence shown here is derived from an EMBL/GenBank/DDBJ whole genome shotgun (WGS) entry which is preliminary data.</text>
</comment>
<dbReference type="PANTHER" id="PTHR30108">
    <property type="entry name" value="3-OCTAPRENYL-4-HYDROXYBENZOATE CARBOXY-LYASE-RELATED"/>
    <property type="match status" value="1"/>
</dbReference>
<dbReference type="SUPFAM" id="SSF50475">
    <property type="entry name" value="FMN-binding split barrel"/>
    <property type="match status" value="1"/>
</dbReference>
<dbReference type="GO" id="GO:0005829">
    <property type="term" value="C:cytosol"/>
    <property type="evidence" value="ECO:0007669"/>
    <property type="project" value="TreeGrafter"/>
</dbReference>
<feature type="domain" description="3-octaprenyl-4-hydroxybenzoate carboxy-lyase-like Rift-related" evidence="2">
    <location>
        <begin position="175"/>
        <end position="362"/>
    </location>
</feature>
<sequence length="536" mass="58629">MTIIKAGIGRSADIAGYSEQRVATRACLAGNTMQKTGRNLPPFPNLLKFMDFLGQEDDLQTLNTPVDLHLEATALHQKVIGNAGPAVLISNPIRAGRGGFAAPLLINLFGTSKRVANGLGLYPENLPDLGHFLASLRSPQPPASWRDAGNLIPMAKAGLNARPKMTGVPKDLHRVEPDLFQFPVQTCWPDDAGPLITWGMVVTRNPGKDDPRSYNLGIYRIQVLDKDRAILRWLPFRGGAQHYRQWQHRGEAMPVAVVIGCDPATLLASVIPAPGNVSELALAGIFNGTPSRLAPCDTIGLHVPASSEIVLEGEVQPGETALEGPFGDHTGYYNEAANYPVFRLRAMKMRRDCVYLSTFTGRAPDEPSVIGEAMTDLFRPLLRQAVPEIVDVHLPPATCSYRVAILQIAKTYPGQARRAMMGFWSLLPQFSMTKYVITVDQDIDIRNWDDVMWAVATRSDPERDLLVLTGTPVDQLDFASLREGLGGKLGVDATIKTGAETTRTFAEKLTMPSEMEKRADNLFAQLFQTSGSEVRP</sequence>
<dbReference type="AlphaFoldDB" id="A0NZI9"/>
<name>A0NZI9_ROSAI</name>
<evidence type="ECO:0000313" key="6">
    <source>
        <dbReference type="Proteomes" id="UP000004848"/>
    </source>
</evidence>
<dbReference type="InterPro" id="IPR049383">
    <property type="entry name" value="UbiD-like_N"/>
</dbReference>
<evidence type="ECO:0000259" key="4">
    <source>
        <dbReference type="Pfam" id="PF20696"/>
    </source>
</evidence>
<dbReference type="FunFam" id="3.40.1670.10:FF:000001">
    <property type="entry name" value="3-octaprenyl-4-hydroxybenzoate carboxy-lyase"/>
    <property type="match status" value="1"/>
</dbReference>
<evidence type="ECO:0000259" key="3">
    <source>
        <dbReference type="Pfam" id="PF20695"/>
    </source>
</evidence>
<dbReference type="NCBIfam" id="TIGR00148">
    <property type="entry name" value="UbiD family decarboxylase"/>
    <property type="match status" value="1"/>
</dbReference>
<accession>A0NZI9</accession>
<dbReference type="Proteomes" id="UP000004848">
    <property type="component" value="Unassembled WGS sequence"/>
</dbReference>
<gene>
    <name evidence="5" type="ORF">SIAM614_31386</name>
</gene>
<dbReference type="Pfam" id="PF01977">
    <property type="entry name" value="UbiD"/>
    <property type="match status" value="1"/>
</dbReference>
<organism evidence="5 6">
    <name type="scientific">Roseibium aggregatum (strain ATCC 25650 / DSM 13394 / JCM 20685 / NBRC 16684 / NCIMB 2208 / IAM 12614 / B1)</name>
    <name type="common">Stappia aggregata</name>
    <dbReference type="NCBI Taxonomy" id="384765"/>
    <lineage>
        <taxon>Bacteria</taxon>
        <taxon>Pseudomonadati</taxon>
        <taxon>Pseudomonadota</taxon>
        <taxon>Alphaproteobacteria</taxon>
        <taxon>Hyphomicrobiales</taxon>
        <taxon>Stappiaceae</taxon>
        <taxon>Roseibium</taxon>
    </lineage>
</organism>
<dbReference type="InterPro" id="IPR049381">
    <property type="entry name" value="UbiD-like_C"/>
</dbReference>
<dbReference type="Pfam" id="PF20696">
    <property type="entry name" value="UbiD_C"/>
    <property type="match status" value="1"/>
</dbReference>
<evidence type="ECO:0008006" key="7">
    <source>
        <dbReference type="Google" id="ProtNLM"/>
    </source>
</evidence>
<dbReference type="eggNOG" id="COG0043">
    <property type="taxonomic scope" value="Bacteria"/>
</dbReference>
<reference evidence="5 6" key="1">
    <citation type="submission" date="2006-05" db="EMBL/GenBank/DDBJ databases">
        <authorList>
            <person name="King G."/>
            <person name="Ferriera S."/>
            <person name="Johnson J."/>
            <person name="Kravitz S."/>
            <person name="Beeson K."/>
            <person name="Sutton G."/>
            <person name="Rogers Y.-H."/>
            <person name="Friedman R."/>
            <person name="Frazier M."/>
            <person name="Venter J.C."/>
        </authorList>
    </citation>
    <scope>NUCLEOTIDE SEQUENCE [LARGE SCALE GENOMIC DNA]</scope>
    <source>
        <strain evidence="6">ATCC 25650 / DSM 13394 / JCM 20685 / NBRC 16684 / NCIMB 2208 / IAM 12614 / B1</strain>
    </source>
</reference>
<dbReference type="Pfam" id="PF20695">
    <property type="entry name" value="UbiD_N"/>
    <property type="match status" value="1"/>
</dbReference>
<dbReference type="Gene3D" id="3.40.1670.10">
    <property type="entry name" value="UbiD C-terminal domain-like"/>
    <property type="match status" value="1"/>
</dbReference>
<comment type="similarity">
    <text evidence="1">Belongs to the UbiD family.</text>
</comment>
<dbReference type="SUPFAM" id="SSF143968">
    <property type="entry name" value="UbiD C-terminal domain-like"/>
    <property type="match status" value="1"/>
</dbReference>
<evidence type="ECO:0000259" key="2">
    <source>
        <dbReference type="Pfam" id="PF01977"/>
    </source>
</evidence>